<evidence type="ECO:0000313" key="1">
    <source>
        <dbReference type="EMBL" id="MBA0872226.1"/>
    </source>
</evidence>
<organism evidence="1 2">
    <name type="scientific">Gossypium schwendimanii</name>
    <name type="common">Cotton</name>
    <dbReference type="NCBI Taxonomy" id="34291"/>
    <lineage>
        <taxon>Eukaryota</taxon>
        <taxon>Viridiplantae</taxon>
        <taxon>Streptophyta</taxon>
        <taxon>Embryophyta</taxon>
        <taxon>Tracheophyta</taxon>
        <taxon>Spermatophyta</taxon>
        <taxon>Magnoliopsida</taxon>
        <taxon>eudicotyledons</taxon>
        <taxon>Gunneridae</taxon>
        <taxon>Pentapetalae</taxon>
        <taxon>rosids</taxon>
        <taxon>malvids</taxon>
        <taxon>Malvales</taxon>
        <taxon>Malvaceae</taxon>
        <taxon>Malvoideae</taxon>
        <taxon>Gossypium</taxon>
    </lineage>
</organism>
<reference evidence="1 2" key="1">
    <citation type="journal article" date="2019" name="Genome Biol. Evol.">
        <title>Insights into the evolution of the New World diploid cottons (Gossypium, subgenus Houzingenia) based on genome sequencing.</title>
        <authorList>
            <person name="Grover C.E."/>
            <person name="Arick M.A. 2nd"/>
            <person name="Thrash A."/>
            <person name="Conover J.L."/>
            <person name="Sanders W.S."/>
            <person name="Peterson D.G."/>
            <person name="Frelichowski J.E."/>
            <person name="Scheffler J.A."/>
            <person name="Scheffler B.E."/>
            <person name="Wendel J.F."/>
        </authorList>
    </citation>
    <scope>NUCLEOTIDE SEQUENCE [LARGE SCALE GENOMIC DNA]</scope>
    <source>
        <strain evidence="1">1</strain>
        <tissue evidence="1">Leaf</tissue>
    </source>
</reference>
<protein>
    <submittedName>
        <fullName evidence="1">Uncharacterized protein</fullName>
    </submittedName>
</protein>
<sequence length="72" mass="8376">MICEFYNAPYFEKDFVDEGKGKGEWKCHPSTEIPTSFNQWPESQDFLSTLSDDLIQKSMRSNGEIQAIYEAF</sequence>
<accession>A0A7J9MNC4</accession>
<dbReference type="Proteomes" id="UP000593576">
    <property type="component" value="Unassembled WGS sequence"/>
</dbReference>
<dbReference type="AlphaFoldDB" id="A0A7J9MNC4"/>
<name>A0A7J9MNC4_GOSSC</name>
<evidence type="ECO:0000313" key="2">
    <source>
        <dbReference type="Proteomes" id="UP000593576"/>
    </source>
</evidence>
<comment type="caution">
    <text evidence="1">The sequence shown here is derived from an EMBL/GenBank/DDBJ whole genome shotgun (WGS) entry which is preliminary data.</text>
</comment>
<gene>
    <name evidence="1" type="ORF">Goshw_009511</name>
</gene>
<keyword evidence="2" id="KW-1185">Reference proteome</keyword>
<proteinExistence type="predicted"/>
<dbReference type="EMBL" id="JABFAF010000012">
    <property type="protein sequence ID" value="MBA0872226.1"/>
    <property type="molecule type" value="Genomic_DNA"/>
</dbReference>